<keyword evidence="4" id="KW-1185">Reference proteome</keyword>
<dbReference type="Pfam" id="PF11611">
    <property type="entry name" value="DUF4352"/>
    <property type="match status" value="1"/>
</dbReference>
<feature type="domain" description="DUF4352" evidence="2">
    <location>
        <begin position="93"/>
        <end position="197"/>
    </location>
</feature>
<dbReference type="InterPro" id="IPR029050">
    <property type="entry name" value="Immunoprotect_excell_Ig-like"/>
</dbReference>
<evidence type="ECO:0000313" key="3">
    <source>
        <dbReference type="EMBL" id="RAY15769.1"/>
    </source>
</evidence>
<sequence length="211" mass="22589">MPFSWWSRPVSEARIITQRKRVTTWRYPGCSLRVFWLEGFAMRLKLVLLAVTAVALCAGGCERRTEVSASAGGAYFSSGKDGASGGSGAGSVRIGAPVRDGGLTYRVTGVRPGPRRIGAERPQGQYVQVHLAVTNRGRRARDIGAPPKLIAGGQRYAADLGATFALGDRAGPLFEEIGPGETIRGAVVYDIPRRARPAAVDLGGTRIRLRR</sequence>
<keyword evidence="1" id="KW-0732">Signal</keyword>
<organism evidence="3 4">
    <name type="scientific">Actinomadura craniellae</name>
    <dbReference type="NCBI Taxonomy" id="2231787"/>
    <lineage>
        <taxon>Bacteria</taxon>
        <taxon>Bacillati</taxon>
        <taxon>Actinomycetota</taxon>
        <taxon>Actinomycetes</taxon>
        <taxon>Streptosporangiales</taxon>
        <taxon>Thermomonosporaceae</taxon>
        <taxon>Actinomadura</taxon>
    </lineage>
</organism>
<comment type="caution">
    <text evidence="3">The sequence shown here is derived from an EMBL/GenBank/DDBJ whole genome shotgun (WGS) entry which is preliminary data.</text>
</comment>
<dbReference type="Gene3D" id="2.60.40.1240">
    <property type="match status" value="1"/>
</dbReference>
<gene>
    <name evidence="3" type="ORF">DPM19_08310</name>
</gene>
<dbReference type="AlphaFoldDB" id="A0A365H9R9"/>
<dbReference type="EMBL" id="QLYX01000003">
    <property type="protein sequence ID" value="RAY15769.1"/>
    <property type="molecule type" value="Genomic_DNA"/>
</dbReference>
<evidence type="ECO:0000259" key="2">
    <source>
        <dbReference type="Pfam" id="PF11611"/>
    </source>
</evidence>
<protein>
    <recommendedName>
        <fullName evidence="2">DUF4352 domain-containing protein</fullName>
    </recommendedName>
</protein>
<accession>A0A365H9R9</accession>
<name>A0A365H9R9_9ACTN</name>
<proteinExistence type="predicted"/>
<dbReference type="InterPro" id="IPR029051">
    <property type="entry name" value="DUF4352"/>
</dbReference>
<dbReference type="Proteomes" id="UP000251891">
    <property type="component" value="Unassembled WGS sequence"/>
</dbReference>
<evidence type="ECO:0000313" key="4">
    <source>
        <dbReference type="Proteomes" id="UP000251891"/>
    </source>
</evidence>
<reference evidence="3 4" key="1">
    <citation type="submission" date="2018-06" db="EMBL/GenBank/DDBJ databases">
        <title>Actinomadura craniellae sp. nov. isolated from marine sponge Craniella sp.</title>
        <authorList>
            <person name="Li L."/>
            <person name="Xu Q.H."/>
            <person name="Lin H.W."/>
            <person name="Lu Y.H."/>
        </authorList>
    </citation>
    <scope>NUCLEOTIDE SEQUENCE [LARGE SCALE GENOMIC DNA]</scope>
    <source>
        <strain evidence="3 4">LHW63021</strain>
    </source>
</reference>
<evidence type="ECO:0000256" key="1">
    <source>
        <dbReference type="ARBA" id="ARBA00022729"/>
    </source>
</evidence>